<protein>
    <recommendedName>
        <fullName evidence="3">Ankyrin</fullName>
    </recommendedName>
</protein>
<evidence type="ECO:0008006" key="3">
    <source>
        <dbReference type="Google" id="ProtNLM"/>
    </source>
</evidence>
<reference evidence="1" key="1">
    <citation type="submission" date="2023-06" db="EMBL/GenBank/DDBJ databases">
        <title>Genome-scale phylogeny and comparative genomics of the fungal order Sordariales.</title>
        <authorList>
            <consortium name="Lawrence Berkeley National Laboratory"/>
            <person name="Hensen N."/>
            <person name="Bonometti L."/>
            <person name="Westerberg I."/>
            <person name="Brannstrom I.O."/>
            <person name="Guillou S."/>
            <person name="Cros-Aarteil S."/>
            <person name="Calhoun S."/>
            <person name="Haridas S."/>
            <person name="Kuo A."/>
            <person name="Mondo S."/>
            <person name="Pangilinan J."/>
            <person name="Riley R."/>
            <person name="LaButti K."/>
            <person name="Andreopoulos B."/>
            <person name="Lipzen A."/>
            <person name="Chen C."/>
            <person name="Yanf M."/>
            <person name="Daum C."/>
            <person name="Ng V."/>
            <person name="Clum A."/>
            <person name="Steindorff A."/>
            <person name="Ohm R."/>
            <person name="Martin F."/>
            <person name="Silar P."/>
            <person name="Natvig D."/>
            <person name="Lalanne C."/>
            <person name="Gautier V."/>
            <person name="Ament-velasquez S.L."/>
            <person name="Kruys A."/>
            <person name="Hutchinson M.I."/>
            <person name="Powell A.J."/>
            <person name="Barry K."/>
            <person name="Miller A.N."/>
            <person name="Grigoriev I.V."/>
            <person name="Debuchy R."/>
            <person name="Gladieux P."/>
            <person name="Thoren M.H."/>
            <person name="Johannesson H."/>
        </authorList>
    </citation>
    <scope>NUCLEOTIDE SEQUENCE</scope>
    <source>
        <strain evidence="1">SMH3187-1</strain>
    </source>
</reference>
<evidence type="ECO:0000313" key="2">
    <source>
        <dbReference type="Proteomes" id="UP001172155"/>
    </source>
</evidence>
<proteinExistence type="predicted"/>
<evidence type="ECO:0000313" key="1">
    <source>
        <dbReference type="EMBL" id="KAK0741132.1"/>
    </source>
</evidence>
<dbReference type="InterPro" id="IPR036770">
    <property type="entry name" value="Ankyrin_rpt-contain_sf"/>
</dbReference>
<name>A0AA40EKQ4_9PEZI</name>
<dbReference type="Gene3D" id="1.25.40.20">
    <property type="entry name" value="Ankyrin repeat-containing domain"/>
    <property type="match status" value="1"/>
</dbReference>
<dbReference type="SUPFAM" id="SSF48403">
    <property type="entry name" value="Ankyrin repeat"/>
    <property type="match status" value="1"/>
</dbReference>
<organism evidence="1 2">
    <name type="scientific">Schizothecium vesticola</name>
    <dbReference type="NCBI Taxonomy" id="314040"/>
    <lineage>
        <taxon>Eukaryota</taxon>
        <taxon>Fungi</taxon>
        <taxon>Dikarya</taxon>
        <taxon>Ascomycota</taxon>
        <taxon>Pezizomycotina</taxon>
        <taxon>Sordariomycetes</taxon>
        <taxon>Sordariomycetidae</taxon>
        <taxon>Sordariales</taxon>
        <taxon>Schizotheciaceae</taxon>
        <taxon>Schizothecium</taxon>
    </lineage>
</organism>
<gene>
    <name evidence="1" type="ORF">B0T18DRAFT_393810</name>
</gene>
<sequence>MWLASKGLGQWSWQLEHAVDAKTPPSLFTALLTRIVAGRGLPPLASADSARLLCMAIRMHELILAYALPDDGADVNCRSDMGELPLSIFLKNTLLQTSANIQFLQALLDRGADPHLRCSTNIDERILNRVITLDLVDVLALILKKQNLPLASDPRASGGFYLHRAVTVTQSSGYSGYSGPDLGEVNEQDDTSFSALLRSLCRAPRFAWRYHRFIKPLVGPGVDINRCNNEGKSIADYLQQLMYPEYSAPETFLTRRLQIVEGQDGKKSLHFLPRPKWPCRTPHKVVE</sequence>
<dbReference type="Proteomes" id="UP001172155">
    <property type="component" value="Unassembled WGS sequence"/>
</dbReference>
<keyword evidence="2" id="KW-1185">Reference proteome</keyword>
<dbReference type="EMBL" id="JAUKUD010000006">
    <property type="protein sequence ID" value="KAK0741132.1"/>
    <property type="molecule type" value="Genomic_DNA"/>
</dbReference>
<dbReference type="AlphaFoldDB" id="A0AA40EKQ4"/>
<accession>A0AA40EKQ4</accession>
<comment type="caution">
    <text evidence="1">The sequence shown here is derived from an EMBL/GenBank/DDBJ whole genome shotgun (WGS) entry which is preliminary data.</text>
</comment>